<dbReference type="Proteomes" id="UP000694888">
    <property type="component" value="Unplaced"/>
</dbReference>
<evidence type="ECO:0000313" key="2">
    <source>
        <dbReference type="Proteomes" id="UP000694888"/>
    </source>
</evidence>
<feature type="chain" id="PRO_5046690263" evidence="1">
    <location>
        <begin position="31"/>
        <end position="113"/>
    </location>
</feature>
<evidence type="ECO:0000256" key="1">
    <source>
        <dbReference type="SAM" id="SignalP"/>
    </source>
</evidence>
<proteinExistence type="predicted"/>
<accession>A0ABM1ADJ8</accession>
<dbReference type="GeneID" id="106013717"/>
<evidence type="ECO:0000313" key="3">
    <source>
        <dbReference type="RefSeq" id="XP_012945633.1"/>
    </source>
</evidence>
<gene>
    <name evidence="3" type="primary">LOC106013717</name>
</gene>
<keyword evidence="1" id="KW-0732">Signal</keyword>
<sequence>MISKSLMVSMSVYVLVALLAAMHGSTPASAMPLEDDNTDIDDKRSMLLSKYMALMNRLQEQRQQEGDLSDLVGSPYVQQRSQKRFKSPMQSRSGGMSLCLWKVCPAAPWLISK</sequence>
<organism evidence="2 3">
    <name type="scientific">Aplysia californica</name>
    <name type="common">California sea hare</name>
    <dbReference type="NCBI Taxonomy" id="6500"/>
    <lineage>
        <taxon>Eukaryota</taxon>
        <taxon>Metazoa</taxon>
        <taxon>Spiralia</taxon>
        <taxon>Lophotrochozoa</taxon>
        <taxon>Mollusca</taxon>
        <taxon>Gastropoda</taxon>
        <taxon>Heterobranchia</taxon>
        <taxon>Euthyneura</taxon>
        <taxon>Tectipleura</taxon>
        <taxon>Aplysiida</taxon>
        <taxon>Aplysioidea</taxon>
        <taxon>Aplysiidae</taxon>
        <taxon>Aplysia</taxon>
    </lineage>
</organism>
<protein>
    <submittedName>
        <fullName evidence="3">Uncharacterized protein LOC106013717</fullName>
    </submittedName>
</protein>
<name>A0ABM1ADJ8_APLCA</name>
<dbReference type="RefSeq" id="XP_012945633.1">
    <property type="nucleotide sequence ID" value="XM_013090179.2"/>
</dbReference>
<feature type="signal peptide" evidence="1">
    <location>
        <begin position="1"/>
        <end position="30"/>
    </location>
</feature>
<reference evidence="3" key="1">
    <citation type="submission" date="2025-08" db="UniProtKB">
        <authorList>
            <consortium name="RefSeq"/>
        </authorList>
    </citation>
    <scope>IDENTIFICATION</scope>
</reference>
<keyword evidence="2" id="KW-1185">Reference proteome</keyword>